<dbReference type="EMBL" id="KZ559553">
    <property type="protein sequence ID" value="PLN79914.1"/>
    <property type="molecule type" value="Genomic_DNA"/>
</dbReference>
<dbReference type="AlphaFoldDB" id="A0A2J5HRI9"/>
<feature type="region of interest" description="Disordered" evidence="1">
    <location>
        <begin position="111"/>
        <end position="154"/>
    </location>
</feature>
<dbReference type="Proteomes" id="UP000235023">
    <property type="component" value="Unassembled WGS sequence"/>
</dbReference>
<evidence type="ECO:0000313" key="2">
    <source>
        <dbReference type="EMBL" id="PLN79914.1"/>
    </source>
</evidence>
<accession>A0A2J5HRI9</accession>
<evidence type="ECO:0000313" key="3">
    <source>
        <dbReference type="Proteomes" id="UP000235023"/>
    </source>
</evidence>
<keyword evidence="3" id="KW-1185">Reference proteome</keyword>
<sequence length="224" mass="24161">MFALATLARTSRIGPRWTQLRSVSTLENNPHIYAIPSNGSHILSLLPTEPPNTSLAIGTTTKLPPTTDSLRENPRFLEILQSVFREHGHQDPDAISQAQVMVSTSGANLSSGGVLMTGGRGRRRRDSADSSGGASGQGGAGSAGRGGWIHMSDERRPPEYGRIAWPEDIFGSLEVDADGGFVGGNGNYQPSGTYRIVTRDGILGLSPFMREKLVQKLREMEFQQ</sequence>
<feature type="compositionally biased region" description="Gly residues" evidence="1">
    <location>
        <begin position="133"/>
        <end position="147"/>
    </location>
</feature>
<organism evidence="2 3">
    <name type="scientific">Aspergillus taichungensis</name>
    <dbReference type="NCBI Taxonomy" id="482145"/>
    <lineage>
        <taxon>Eukaryota</taxon>
        <taxon>Fungi</taxon>
        <taxon>Dikarya</taxon>
        <taxon>Ascomycota</taxon>
        <taxon>Pezizomycotina</taxon>
        <taxon>Eurotiomycetes</taxon>
        <taxon>Eurotiomycetidae</taxon>
        <taxon>Eurotiales</taxon>
        <taxon>Aspergillaceae</taxon>
        <taxon>Aspergillus</taxon>
        <taxon>Aspergillus subgen. Circumdati</taxon>
    </lineage>
</organism>
<proteinExistence type="predicted"/>
<evidence type="ECO:0000256" key="1">
    <source>
        <dbReference type="SAM" id="MobiDB-lite"/>
    </source>
</evidence>
<dbReference type="PANTHER" id="PTHR37331:SF1">
    <property type="entry name" value="YALI0F11671P"/>
    <property type="match status" value="1"/>
</dbReference>
<name>A0A2J5HRI9_9EURO</name>
<reference evidence="3" key="1">
    <citation type="submission" date="2017-12" db="EMBL/GenBank/DDBJ databases">
        <authorList>
            <consortium name="DOE Joint Genome Institute"/>
            <person name="Mondo S.J."/>
            <person name="Kjaerbolling I."/>
            <person name="Vesth T.C."/>
            <person name="Frisvad J.C."/>
            <person name="Nybo J.L."/>
            <person name="Theobald S."/>
            <person name="Kuo A."/>
            <person name="Bowyer P."/>
            <person name="Matsuda Y."/>
            <person name="Lyhne E.K."/>
            <person name="Kogle M.E."/>
            <person name="Clum A."/>
            <person name="Lipzen A."/>
            <person name="Salamov A."/>
            <person name="Ngan C.Y."/>
            <person name="Daum C."/>
            <person name="Chiniquy J."/>
            <person name="Barry K."/>
            <person name="LaButti K."/>
            <person name="Haridas S."/>
            <person name="Simmons B.A."/>
            <person name="Magnuson J.K."/>
            <person name="Mortensen U.H."/>
            <person name="Larsen T.O."/>
            <person name="Grigoriev I.V."/>
            <person name="Baker S.E."/>
            <person name="Andersen M.R."/>
            <person name="Nordberg H.P."/>
            <person name="Cantor M.N."/>
            <person name="Hua S.X."/>
        </authorList>
    </citation>
    <scope>NUCLEOTIDE SEQUENCE [LARGE SCALE GENOMIC DNA]</scope>
    <source>
        <strain evidence="3">IBT 19404</strain>
    </source>
</reference>
<dbReference type="PANTHER" id="PTHR37331">
    <property type="entry name" value="YALI0F11671P"/>
    <property type="match status" value="1"/>
</dbReference>
<protein>
    <submittedName>
        <fullName evidence="2">Uncharacterized protein</fullName>
    </submittedName>
</protein>
<gene>
    <name evidence="2" type="ORF">BDW42DRAFT_171798</name>
</gene>
<dbReference type="OrthoDB" id="5397701at2759"/>